<proteinExistence type="inferred from homology"/>
<dbReference type="PANTHER" id="PTHR13465:SF2">
    <property type="entry name" value="PHAGOSOME ASSEMBLY FACTOR 1"/>
    <property type="match status" value="1"/>
</dbReference>
<organism evidence="2 3">
    <name type="scientific">Parastrongyloides trichosuri</name>
    <name type="common">Possum-specific nematode worm</name>
    <dbReference type="NCBI Taxonomy" id="131310"/>
    <lineage>
        <taxon>Eukaryota</taxon>
        <taxon>Metazoa</taxon>
        <taxon>Ecdysozoa</taxon>
        <taxon>Nematoda</taxon>
        <taxon>Chromadorea</taxon>
        <taxon>Rhabditida</taxon>
        <taxon>Tylenchina</taxon>
        <taxon>Panagrolaimomorpha</taxon>
        <taxon>Strongyloidoidea</taxon>
        <taxon>Strongyloididae</taxon>
        <taxon>Parastrongyloides</taxon>
    </lineage>
</organism>
<evidence type="ECO:0000313" key="3">
    <source>
        <dbReference type="WBParaSite" id="PTRK_0001000100.1"/>
    </source>
</evidence>
<reference evidence="3" key="1">
    <citation type="submission" date="2017-02" db="UniProtKB">
        <authorList>
            <consortium name="WormBaseParasite"/>
        </authorList>
    </citation>
    <scope>IDENTIFICATION</scope>
</reference>
<name>A0A0N4ZN86_PARTI</name>
<comment type="similarity">
    <text evidence="1">Belongs to the PHAF1 family.</text>
</comment>
<dbReference type="InterPro" id="IPR039156">
    <property type="entry name" value="PHAF1/BROMI"/>
</dbReference>
<evidence type="ECO:0000256" key="1">
    <source>
        <dbReference type="ARBA" id="ARBA00024339"/>
    </source>
</evidence>
<evidence type="ECO:0000313" key="2">
    <source>
        <dbReference type="Proteomes" id="UP000038045"/>
    </source>
</evidence>
<keyword evidence="2" id="KW-1185">Reference proteome</keyword>
<dbReference type="InterPro" id="IPR005373">
    <property type="entry name" value="PHAF1"/>
</dbReference>
<dbReference type="Pfam" id="PF03676">
    <property type="entry name" value="PHAF1"/>
    <property type="match status" value="1"/>
</dbReference>
<sequence length="304" mass="34697">MTITFDIVPGSGLKNENIEFILGTPINQILSSLQNVPRIVKKVQFIYSPKEPFLKDMSINLKEDGIRLIFDNKTQLLKLIEIYAPAKLVLSINNEIFSTPEQVADYHRVEKSFGPTHPGQYDDLQQLYLLNWHGISMAFLAKDSSAIQSTYAHGLATLHFSNTTTPLVDKMTIFYGSSILEEAKLPPQPSFTLCGTNKINEVNLITDNEKIVGLKINFSCETTNDGAIRRNENLIKSYEKIIRFNENENKVISELGSPSRIFYKSDDKMLIQKGVYKENVMDEEKTDYFFNYFSMGLVSYYLKI</sequence>
<dbReference type="GO" id="GO:0043001">
    <property type="term" value="P:Golgi to plasma membrane protein transport"/>
    <property type="evidence" value="ECO:0007669"/>
    <property type="project" value="TreeGrafter"/>
</dbReference>
<accession>A0A0N4ZN86</accession>
<dbReference type="WBParaSite" id="PTRK_0001000100.1">
    <property type="protein sequence ID" value="PTRK_0001000100.1"/>
    <property type="gene ID" value="PTRK_0001000100"/>
</dbReference>
<dbReference type="AlphaFoldDB" id="A0A0N4ZN86"/>
<dbReference type="Proteomes" id="UP000038045">
    <property type="component" value="Unplaced"/>
</dbReference>
<protein>
    <submittedName>
        <fullName evidence="3">Iso_dh domain-containing protein</fullName>
    </submittedName>
</protein>
<dbReference type="PANTHER" id="PTHR13465">
    <property type="entry name" value="UPF0183 PROTEIN"/>
    <property type="match status" value="1"/>
</dbReference>
<dbReference type="GO" id="GO:0005802">
    <property type="term" value="C:trans-Golgi network"/>
    <property type="evidence" value="ECO:0007669"/>
    <property type="project" value="TreeGrafter"/>
</dbReference>